<dbReference type="NCBIfam" id="TIGR00414">
    <property type="entry name" value="serS"/>
    <property type="match status" value="1"/>
</dbReference>
<dbReference type="InterPro" id="IPR002314">
    <property type="entry name" value="aa-tRNA-synt_IIb"/>
</dbReference>
<evidence type="ECO:0000256" key="1">
    <source>
        <dbReference type="ARBA" id="ARBA00004496"/>
    </source>
</evidence>
<accession>A0A4Y9ELC9</accession>
<dbReference type="Pfam" id="PF00587">
    <property type="entry name" value="tRNA-synt_2b"/>
    <property type="match status" value="1"/>
</dbReference>
<feature type="binding site" evidence="13">
    <location>
        <position position="230"/>
    </location>
    <ligand>
        <name>L-serine</name>
        <dbReference type="ChEBI" id="CHEBI:33384"/>
    </ligand>
</feature>
<comment type="similarity">
    <text evidence="3 12">Belongs to the class-II aminoacyl-tRNA synthetase family. Type-1 seryl-tRNA synthetase subfamily.</text>
</comment>
<evidence type="ECO:0000256" key="11">
    <source>
        <dbReference type="ARBA" id="ARBA00048823"/>
    </source>
</evidence>
<reference evidence="16 17" key="1">
    <citation type="submission" date="2019-02" db="EMBL/GenBank/DDBJ databases">
        <title>Polymorphobacter sp. isolated from the lake at the Tibet of China.</title>
        <authorList>
            <person name="Li A."/>
        </authorList>
    </citation>
    <scope>NUCLEOTIDE SEQUENCE [LARGE SCALE GENOMIC DNA]</scope>
    <source>
        <strain evidence="16 17">DJ1R-1</strain>
    </source>
</reference>
<evidence type="ECO:0000256" key="6">
    <source>
        <dbReference type="ARBA" id="ARBA00022741"/>
    </source>
</evidence>
<dbReference type="EMBL" id="SIHO01000002">
    <property type="protein sequence ID" value="TFU02855.1"/>
    <property type="molecule type" value="Genomic_DNA"/>
</dbReference>
<feature type="binding site" evidence="12">
    <location>
        <position position="384"/>
    </location>
    <ligand>
        <name>L-serine</name>
        <dbReference type="ChEBI" id="CHEBI:33384"/>
    </ligand>
</feature>
<comment type="pathway">
    <text evidence="2 12">Aminoacyl-tRNA biosynthesis; selenocysteinyl-tRNA(Sec) biosynthesis; L-seryl-tRNA(Sec) from L-serine and tRNA(Sec): step 1/1.</text>
</comment>
<dbReference type="Gene3D" id="3.30.930.10">
    <property type="entry name" value="Bira Bifunctional Protein, Domain 2"/>
    <property type="match status" value="1"/>
</dbReference>
<comment type="subcellular location">
    <subcellularLocation>
        <location evidence="1 12">Cytoplasm</location>
    </subcellularLocation>
</comment>
<dbReference type="InterPro" id="IPR042103">
    <property type="entry name" value="SerRS_1_N_sf"/>
</dbReference>
<sequence length="426" mass="45670">MHDIKAIRAEPAAFDAALARRGVAPASARLLALDAELRGLQTTQQEALAQRNDASRAIGAAKAAKDEATAAALMAVVAELKESLPALDDQVRDLGAAMTAALAEIANLPAADVPEGADEHGNVVLHVNGTKPEFGFKPLEHDTLAVRFGYDPDAAAAIAGARFAVLAGPLARLHRALGQFMIDTQTATRGYSETVVPLLVRDNALFGTGQLPKFEEDLFKTTDGRYLIPTAEVSLTNLVRESILDAENLPLRLTALTPCFRSEAGSAGRDTRGLIRQHQFEKCELVAITTPDTAAAEHEYMAASAEAILDKLGLHYRRMLLCTGDMGFSAQKTYDLEVWLPGQNAFREISSISNCGDFQARRMDARFKARGEKGTAFVHTLNGSGLAVGRTLVAVIENYQQADGSVHIPEVLWPYMGGVTKLVPNA</sequence>
<evidence type="ECO:0000256" key="14">
    <source>
        <dbReference type="PIRSR" id="PIRSR001529-2"/>
    </source>
</evidence>
<feature type="binding site" evidence="13">
    <location>
        <position position="261"/>
    </location>
    <ligand>
        <name>L-serine</name>
        <dbReference type="ChEBI" id="CHEBI:33384"/>
    </ligand>
</feature>
<feature type="binding site" evidence="12 14">
    <location>
        <begin position="261"/>
        <end position="263"/>
    </location>
    <ligand>
        <name>ATP</name>
        <dbReference type="ChEBI" id="CHEBI:30616"/>
    </ligand>
</feature>
<dbReference type="RefSeq" id="WP_135245449.1">
    <property type="nucleotide sequence ID" value="NZ_SIHO01000002.1"/>
</dbReference>
<keyword evidence="7 12" id="KW-0067">ATP-binding</keyword>
<dbReference type="InterPro" id="IPR045864">
    <property type="entry name" value="aa-tRNA-synth_II/BPL/LPL"/>
</dbReference>
<proteinExistence type="inferred from homology"/>
<feature type="binding site" evidence="12 14">
    <location>
        <begin position="348"/>
        <end position="351"/>
    </location>
    <ligand>
        <name>ATP</name>
        <dbReference type="ChEBI" id="CHEBI:30616"/>
    </ligand>
</feature>
<keyword evidence="9 12" id="KW-0030">Aminoacyl-tRNA synthetase</keyword>
<dbReference type="OrthoDB" id="9804647at2"/>
<evidence type="ECO:0000256" key="3">
    <source>
        <dbReference type="ARBA" id="ARBA00010728"/>
    </source>
</evidence>
<evidence type="ECO:0000256" key="13">
    <source>
        <dbReference type="PIRSR" id="PIRSR001529-1"/>
    </source>
</evidence>
<dbReference type="UniPathway" id="UPA00906">
    <property type="reaction ID" value="UER00895"/>
</dbReference>
<dbReference type="GO" id="GO:0005524">
    <property type="term" value="F:ATP binding"/>
    <property type="evidence" value="ECO:0007669"/>
    <property type="project" value="UniProtKB-UniRule"/>
</dbReference>
<evidence type="ECO:0000256" key="7">
    <source>
        <dbReference type="ARBA" id="ARBA00022840"/>
    </source>
</evidence>
<keyword evidence="6 12" id="KW-0547">Nucleotide-binding</keyword>
<dbReference type="EC" id="6.1.1.11" evidence="12"/>
<dbReference type="Gene3D" id="1.10.287.40">
    <property type="entry name" value="Serine-tRNA synthetase, tRNA binding domain"/>
    <property type="match status" value="1"/>
</dbReference>
<evidence type="ECO:0000256" key="8">
    <source>
        <dbReference type="ARBA" id="ARBA00022917"/>
    </source>
</evidence>
<dbReference type="InterPro" id="IPR033729">
    <property type="entry name" value="SerRS_core"/>
</dbReference>
<evidence type="ECO:0000256" key="9">
    <source>
        <dbReference type="ARBA" id="ARBA00023146"/>
    </source>
</evidence>
<comment type="subunit">
    <text evidence="12">Homodimer. The tRNA molecule binds across the dimer.</text>
</comment>
<evidence type="ECO:0000256" key="2">
    <source>
        <dbReference type="ARBA" id="ARBA00005045"/>
    </source>
</evidence>
<dbReference type="PROSITE" id="PS50862">
    <property type="entry name" value="AA_TRNA_LIGASE_II"/>
    <property type="match status" value="1"/>
</dbReference>
<dbReference type="InterPro" id="IPR010978">
    <property type="entry name" value="tRNA-bd_arm"/>
</dbReference>
<dbReference type="PRINTS" id="PR00981">
    <property type="entry name" value="TRNASYNTHSER"/>
</dbReference>
<feature type="binding site" evidence="12">
    <location>
        <begin position="230"/>
        <end position="232"/>
    </location>
    <ligand>
        <name>L-serine</name>
        <dbReference type="ChEBI" id="CHEBI:33384"/>
    </ligand>
</feature>
<dbReference type="GO" id="GO:0016260">
    <property type="term" value="P:selenocysteine biosynthetic process"/>
    <property type="evidence" value="ECO:0007669"/>
    <property type="project" value="UniProtKB-UniRule"/>
</dbReference>
<evidence type="ECO:0000313" key="17">
    <source>
        <dbReference type="Proteomes" id="UP000297737"/>
    </source>
</evidence>
<dbReference type="SUPFAM" id="SSF55681">
    <property type="entry name" value="Class II aaRS and biotin synthetases"/>
    <property type="match status" value="1"/>
</dbReference>
<gene>
    <name evidence="12" type="primary">serS</name>
    <name evidence="16" type="ORF">EUV02_06475</name>
</gene>
<keyword evidence="17" id="KW-1185">Reference proteome</keyword>
<dbReference type="PANTHER" id="PTHR43697:SF1">
    <property type="entry name" value="SERINE--TRNA LIGASE"/>
    <property type="match status" value="1"/>
</dbReference>
<comment type="caution">
    <text evidence="16">The sequence shown here is derived from an EMBL/GenBank/DDBJ whole genome shotgun (WGS) entry which is preliminary data.</text>
</comment>
<dbReference type="Pfam" id="PF02403">
    <property type="entry name" value="Seryl_tRNA_N"/>
    <property type="match status" value="1"/>
</dbReference>
<evidence type="ECO:0000256" key="5">
    <source>
        <dbReference type="ARBA" id="ARBA00022598"/>
    </source>
</evidence>
<dbReference type="GO" id="GO:0004828">
    <property type="term" value="F:serine-tRNA ligase activity"/>
    <property type="evidence" value="ECO:0007669"/>
    <property type="project" value="UniProtKB-UniRule"/>
</dbReference>
<evidence type="ECO:0000256" key="4">
    <source>
        <dbReference type="ARBA" id="ARBA00022490"/>
    </source>
</evidence>
<protein>
    <recommendedName>
        <fullName evidence="12">Serine--tRNA ligase</fullName>
        <ecNumber evidence="12">6.1.1.11</ecNumber>
    </recommendedName>
    <alternativeName>
        <fullName evidence="12">Seryl-tRNA synthetase</fullName>
        <shortName evidence="12">SerRS</shortName>
    </alternativeName>
    <alternativeName>
        <fullName evidence="12">Seryl-tRNA(Ser/Sec) synthetase</fullName>
    </alternativeName>
</protein>
<dbReference type="AlphaFoldDB" id="A0A4Y9ELC9"/>
<name>A0A4Y9ELC9_9SPHN</name>
<comment type="caution">
    <text evidence="12">Lacks conserved residue(s) required for the propagation of feature annotation.</text>
</comment>
<dbReference type="HAMAP" id="MF_00176">
    <property type="entry name" value="Ser_tRNA_synth_type1"/>
    <property type="match status" value="1"/>
</dbReference>
<comment type="catalytic activity">
    <reaction evidence="10 12">
        <text>tRNA(Sec) + L-serine + ATP = L-seryl-tRNA(Sec) + AMP + diphosphate + H(+)</text>
        <dbReference type="Rhea" id="RHEA:42580"/>
        <dbReference type="Rhea" id="RHEA-COMP:9742"/>
        <dbReference type="Rhea" id="RHEA-COMP:10128"/>
        <dbReference type="ChEBI" id="CHEBI:15378"/>
        <dbReference type="ChEBI" id="CHEBI:30616"/>
        <dbReference type="ChEBI" id="CHEBI:33019"/>
        <dbReference type="ChEBI" id="CHEBI:33384"/>
        <dbReference type="ChEBI" id="CHEBI:78442"/>
        <dbReference type="ChEBI" id="CHEBI:78533"/>
        <dbReference type="ChEBI" id="CHEBI:456215"/>
        <dbReference type="EC" id="6.1.1.11"/>
    </reaction>
</comment>
<dbReference type="GO" id="GO:0006434">
    <property type="term" value="P:seryl-tRNA aminoacylation"/>
    <property type="evidence" value="ECO:0007669"/>
    <property type="project" value="UniProtKB-UniRule"/>
</dbReference>
<evidence type="ECO:0000256" key="10">
    <source>
        <dbReference type="ARBA" id="ARBA00047929"/>
    </source>
</evidence>
<dbReference type="PANTHER" id="PTHR43697">
    <property type="entry name" value="SERYL-TRNA SYNTHETASE"/>
    <property type="match status" value="1"/>
</dbReference>
<dbReference type="InterPro" id="IPR006195">
    <property type="entry name" value="aa-tRNA-synth_II"/>
</dbReference>
<dbReference type="InterPro" id="IPR015866">
    <property type="entry name" value="Ser-tRNA-synth_1_N"/>
</dbReference>
<comment type="function">
    <text evidence="12">Catalyzes the attachment of serine to tRNA(Ser). Is also able to aminoacylate tRNA(Sec) with serine, to form the misacylated tRNA L-seryl-tRNA(Sec), which will be further converted into selenocysteinyl-tRNA(Sec).</text>
</comment>
<keyword evidence="5 12" id="KW-0436">Ligase</keyword>
<keyword evidence="8 12" id="KW-0648">Protein biosynthesis</keyword>
<dbReference type="CDD" id="cd00770">
    <property type="entry name" value="SerRS_core"/>
    <property type="match status" value="1"/>
</dbReference>
<evidence type="ECO:0000313" key="16">
    <source>
        <dbReference type="EMBL" id="TFU02855.1"/>
    </source>
</evidence>
<comment type="catalytic activity">
    <reaction evidence="11 12">
        <text>tRNA(Ser) + L-serine + ATP = L-seryl-tRNA(Ser) + AMP + diphosphate + H(+)</text>
        <dbReference type="Rhea" id="RHEA:12292"/>
        <dbReference type="Rhea" id="RHEA-COMP:9669"/>
        <dbReference type="Rhea" id="RHEA-COMP:9703"/>
        <dbReference type="ChEBI" id="CHEBI:15378"/>
        <dbReference type="ChEBI" id="CHEBI:30616"/>
        <dbReference type="ChEBI" id="CHEBI:33019"/>
        <dbReference type="ChEBI" id="CHEBI:33384"/>
        <dbReference type="ChEBI" id="CHEBI:78442"/>
        <dbReference type="ChEBI" id="CHEBI:78533"/>
        <dbReference type="ChEBI" id="CHEBI:456215"/>
        <dbReference type="EC" id="6.1.1.11"/>
    </reaction>
</comment>
<dbReference type="SUPFAM" id="SSF46589">
    <property type="entry name" value="tRNA-binding arm"/>
    <property type="match status" value="1"/>
</dbReference>
<dbReference type="PIRSF" id="PIRSF001529">
    <property type="entry name" value="Ser-tRNA-synth_IIa"/>
    <property type="match status" value="1"/>
</dbReference>
<comment type="domain">
    <text evidence="12">Consists of two distinct domains, a catalytic core and a N-terminal extension that is involved in tRNA binding.</text>
</comment>
<evidence type="ECO:0000259" key="15">
    <source>
        <dbReference type="PROSITE" id="PS50862"/>
    </source>
</evidence>
<feature type="binding site" evidence="12 13">
    <location>
        <position position="284"/>
    </location>
    <ligand>
        <name>L-serine</name>
        <dbReference type="ChEBI" id="CHEBI:33384"/>
    </ligand>
</feature>
<evidence type="ECO:0000256" key="12">
    <source>
        <dbReference type="HAMAP-Rule" id="MF_00176"/>
    </source>
</evidence>
<dbReference type="InterPro" id="IPR002317">
    <property type="entry name" value="Ser-tRNA-ligase_type_1"/>
</dbReference>
<keyword evidence="4 12" id="KW-0963">Cytoplasm</keyword>
<feature type="domain" description="Aminoacyl-transfer RNA synthetases class-II family profile" evidence="15">
    <location>
        <begin position="172"/>
        <end position="409"/>
    </location>
</feature>
<feature type="binding site" evidence="13">
    <location>
        <position position="382"/>
    </location>
    <ligand>
        <name>L-serine</name>
        <dbReference type="ChEBI" id="CHEBI:33384"/>
    </ligand>
</feature>
<organism evidence="16 17">
    <name type="scientific">Glacieibacterium arshaanense</name>
    <dbReference type="NCBI Taxonomy" id="2511025"/>
    <lineage>
        <taxon>Bacteria</taxon>
        <taxon>Pseudomonadati</taxon>
        <taxon>Pseudomonadota</taxon>
        <taxon>Alphaproteobacteria</taxon>
        <taxon>Sphingomonadales</taxon>
        <taxon>Sphingosinicellaceae</taxon>
        <taxon>Glacieibacterium</taxon>
    </lineage>
</organism>
<dbReference type="Proteomes" id="UP000297737">
    <property type="component" value="Unassembled WGS sequence"/>
</dbReference>
<dbReference type="GO" id="GO:0005737">
    <property type="term" value="C:cytoplasm"/>
    <property type="evidence" value="ECO:0007669"/>
    <property type="project" value="UniProtKB-SubCell"/>
</dbReference>